<comment type="caution">
    <text evidence="1">The sequence shown here is derived from an EMBL/GenBank/DDBJ whole genome shotgun (WGS) entry which is preliminary data.</text>
</comment>
<gene>
    <name evidence="1" type="ORF">O6H91_07G027000</name>
</gene>
<keyword evidence="2" id="KW-1185">Reference proteome</keyword>
<sequence>MPAFSPSSIFAFPFLSGASSLRHPAILFVQGFVHLDSMKGSVSSRLSSKHGRVLKDEDANSASDSTDDDDEDYSISMDYQSSDTGEDDTADEKAEDDANHKTRVPCWHCKNCTARNICSKILCGVCREHRESGILLQGHRAPSHLPAKFLEQVQNLKEELSCQDGRIKLTATPTLASVGCISECESCTLVGYDERMLLHFQIQGHSIDDRPVHPERPNRLEALLSGLFADGLLPGRCEKIVAREATHDELEMVHTKGHIEFVEAPIDDANGYTFDTYKNNHSALAAKVAAGICAELALSIIRHKARNGFALVRPPGHHAEAFGVKGFCYYNNAAVAARVAQKAGAKKVLIVDWDVHHGNGTQDIFNSDPSVLYISLHRYDASYFYPQSGSVHEVGFGFGEGFSVNIPWNFSGVGDGDYINAFLHIVLPIARQFSPDLTIISAGFDAAIDDPLGLCKVTPAGFAHMTHLLTSLSKGRVLVVLEGGYNLRSVSASAAAVLKVLLGENPGSLPENVRPTQAGKKAIRDVIAVQSRYWTALKTKLARTQTKERDLKKGVAVHGPIWFKWGRRKLVYAHWCKVLYPRYHSPW</sequence>
<accession>A0ACC2D3E3</accession>
<dbReference type="Proteomes" id="UP001162992">
    <property type="component" value="Chromosome 7"/>
</dbReference>
<dbReference type="EMBL" id="CM055098">
    <property type="protein sequence ID" value="KAJ7548788.1"/>
    <property type="molecule type" value="Genomic_DNA"/>
</dbReference>
<evidence type="ECO:0000313" key="2">
    <source>
        <dbReference type="Proteomes" id="UP001162992"/>
    </source>
</evidence>
<name>A0ACC2D3E3_DIPCM</name>
<reference evidence="2" key="1">
    <citation type="journal article" date="2024" name="Proc. Natl. Acad. Sci. U.S.A.">
        <title>Extraordinary preservation of gene collinearity over three hundred million years revealed in homosporous lycophytes.</title>
        <authorList>
            <person name="Li C."/>
            <person name="Wickell D."/>
            <person name="Kuo L.Y."/>
            <person name="Chen X."/>
            <person name="Nie B."/>
            <person name="Liao X."/>
            <person name="Peng D."/>
            <person name="Ji J."/>
            <person name="Jenkins J."/>
            <person name="Williams M."/>
            <person name="Shu S."/>
            <person name="Plott C."/>
            <person name="Barry K."/>
            <person name="Rajasekar S."/>
            <person name="Grimwood J."/>
            <person name="Han X."/>
            <person name="Sun S."/>
            <person name="Hou Z."/>
            <person name="He W."/>
            <person name="Dai G."/>
            <person name="Sun C."/>
            <person name="Schmutz J."/>
            <person name="Leebens-Mack J.H."/>
            <person name="Li F.W."/>
            <person name="Wang L."/>
        </authorList>
    </citation>
    <scope>NUCLEOTIDE SEQUENCE [LARGE SCALE GENOMIC DNA]</scope>
    <source>
        <strain evidence="2">cv. PW_Plant_1</strain>
    </source>
</reference>
<organism evidence="1 2">
    <name type="scientific">Diphasiastrum complanatum</name>
    <name type="common">Issler's clubmoss</name>
    <name type="synonym">Lycopodium complanatum</name>
    <dbReference type="NCBI Taxonomy" id="34168"/>
    <lineage>
        <taxon>Eukaryota</taxon>
        <taxon>Viridiplantae</taxon>
        <taxon>Streptophyta</taxon>
        <taxon>Embryophyta</taxon>
        <taxon>Tracheophyta</taxon>
        <taxon>Lycopodiopsida</taxon>
        <taxon>Lycopodiales</taxon>
        <taxon>Lycopodiaceae</taxon>
        <taxon>Lycopodioideae</taxon>
        <taxon>Diphasiastrum</taxon>
    </lineage>
</organism>
<proteinExistence type="predicted"/>
<protein>
    <submittedName>
        <fullName evidence="1">Uncharacterized protein</fullName>
    </submittedName>
</protein>
<evidence type="ECO:0000313" key="1">
    <source>
        <dbReference type="EMBL" id="KAJ7548788.1"/>
    </source>
</evidence>